<evidence type="ECO:0000313" key="3">
    <source>
        <dbReference type="Proteomes" id="UP000292695"/>
    </source>
</evidence>
<proteinExistence type="predicted"/>
<feature type="region of interest" description="Disordered" evidence="1">
    <location>
        <begin position="150"/>
        <end position="170"/>
    </location>
</feature>
<accession>A0A4R0IZR8</accession>
<dbReference type="EMBL" id="SJKA01000003">
    <property type="protein sequence ID" value="TCC37158.1"/>
    <property type="molecule type" value="Genomic_DNA"/>
</dbReference>
<gene>
    <name evidence="2" type="ORF">E0H50_10885</name>
</gene>
<sequence length="199" mass="20536">MSRDRLINDLTEQIARTAIRSANLSAEDRMLAGTRVQRAIAVEATGAHHDVAWAAVGDQDDPRAENFAAYTATNDRPHVAQDRARPEGAAARDLAAELLAADTRTNTMDERTTEYAKDYIAHAVIFAAEAEAKKLPSGPSQAPAASKGAALAAGSAGGAAAGGAEATPVGPVLPTEVDSIFNAAAAARRMQPRPGPSIG</sequence>
<protein>
    <submittedName>
        <fullName evidence="2">Uncharacterized protein</fullName>
    </submittedName>
</protein>
<dbReference type="OrthoDB" id="3830315at2"/>
<dbReference type="RefSeq" id="WP_131286629.1">
    <property type="nucleotide sequence ID" value="NZ_SJKA01000003.1"/>
</dbReference>
<comment type="caution">
    <text evidence="2">The sequence shown here is derived from an EMBL/GenBank/DDBJ whole genome shotgun (WGS) entry which is preliminary data.</text>
</comment>
<name>A0A4R0IZR8_9ACTN</name>
<keyword evidence="3" id="KW-1185">Reference proteome</keyword>
<evidence type="ECO:0000313" key="2">
    <source>
        <dbReference type="EMBL" id="TCC37158.1"/>
    </source>
</evidence>
<evidence type="ECO:0000256" key="1">
    <source>
        <dbReference type="SAM" id="MobiDB-lite"/>
    </source>
</evidence>
<dbReference type="AlphaFoldDB" id="A0A4R0IZR8"/>
<organism evidence="2 3">
    <name type="scientific">Kribbella sindirgiensis</name>
    <dbReference type="NCBI Taxonomy" id="1124744"/>
    <lineage>
        <taxon>Bacteria</taxon>
        <taxon>Bacillati</taxon>
        <taxon>Actinomycetota</taxon>
        <taxon>Actinomycetes</taxon>
        <taxon>Propionibacteriales</taxon>
        <taxon>Kribbellaceae</taxon>
        <taxon>Kribbella</taxon>
    </lineage>
</organism>
<dbReference type="Proteomes" id="UP000292695">
    <property type="component" value="Unassembled WGS sequence"/>
</dbReference>
<reference evidence="2 3" key="1">
    <citation type="submission" date="2019-02" db="EMBL/GenBank/DDBJ databases">
        <title>Kribbella capetownensis sp. nov. and Kribbella speibonae sp. nov., isolated from soil.</title>
        <authorList>
            <person name="Curtis S.M."/>
            <person name="Norton I."/>
            <person name="Everest G.J."/>
            <person name="Meyers P.R."/>
        </authorList>
    </citation>
    <scope>NUCLEOTIDE SEQUENCE [LARGE SCALE GENOMIC DNA]</scope>
    <source>
        <strain evidence="2 3">DSM 27082</strain>
    </source>
</reference>